<comment type="similarity">
    <text evidence="2">Belongs to the FHY3/FAR1 family.</text>
</comment>
<reference evidence="5 6" key="1">
    <citation type="submission" date="2017-09" db="EMBL/GenBank/DDBJ databases">
        <authorList>
            <consortium name="International Durum Wheat Genome Sequencing Consortium (IDWGSC)"/>
            <person name="Milanesi L."/>
        </authorList>
    </citation>
    <scope>NUCLEOTIDE SEQUENCE [LARGE SCALE GENOMIC DNA]</scope>
    <source>
        <strain evidence="6">cv. Svevo</strain>
    </source>
</reference>
<comment type="function">
    <text evidence="2">Putative transcription activator involved in regulating light control of development.</text>
</comment>
<dbReference type="InterPro" id="IPR018289">
    <property type="entry name" value="MULE_transposase_dom"/>
</dbReference>
<dbReference type="EMBL" id="LT934115">
    <property type="protein sequence ID" value="VAH58366.1"/>
    <property type="molecule type" value="Genomic_DNA"/>
</dbReference>
<dbReference type="InterPro" id="IPR031052">
    <property type="entry name" value="FHY3/FAR1"/>
</dbReference>
<dbReference type="GO" id="GO:0006355">
    <property type="term" value="P:regulation of DNA-templated transcription"/>
    <property type="evidence" value="ECO:0007669"/>
    <property type="project" value="UniProtKB-UniRule"/>
</dbReference>
<feature type="region of interest" description="Disordered" evidence="3">
    <location>
        <begin position="402"/>
        <end position="422"/>
    </location>
</feature>
<name>A0A9R0REC6_TRITD</name>
<dbReference type="GO" id="GO:0008270">
    <property type="term" value="F:zinc ion binding"/>
    <property type="evidence" value="ECO:0007669"/>
    <property type="project" value="UniProtKB-UniRule"/>
</dbReference>
<accession>A0A9R0REC6</accession>
<dbReference type="AlphaFoldDB" id="A0A9R0REC6"/>
<evidence type="ECO:0000256" key="1">
    <source>
        <dbReference type="PROSITE-ProRule" id="PRU00325"/>
    </source>
</evidence>
<keyword evidence="2" id="KW-0479">Metal-binding</keyword>
<evidence type="ECO:0000256" key="2">
    <source>
        <dbReference type="RuleBase" id="RU367018"/>
    </source>
</evidence>
<dbReference type="Pfam" id="PF04434">
    <property type="entry name" value="SWIM"/>
    <property type="match status" value="1"/>
</dbReference>
<proteinExistence type="inferred from homology"/>
<dbReference type="PANTHER" id="PTHR31669">
    <property type="entry name" value="PROTEIN FAR1-RELATED SEQUENCE 10-RELATED"/>
    <property type="match status" value="1"/>
</dbReference>
<gene>
    <name evidence="5" type="ORF">TRITD_3Av1G043960</name>
</gene>
<evidence type="ECO:0000256" key="3">
    <source>
        <dbReference type="SAM" id="MobiDB-lite"/>
    </source>
</evidence>
<keyword evidence="2" id="KW-0862">Zinc</keyword>
<keyword evidence="6" id="KW-1185">Reference proteome</keyword>
<evidence type="ECO:0000259" key="4">
    <source>
        <dbReference type="PROSITE" id="PS50966"/>
    </source>
</evidence>
<keyword evidence="1 2" id="KW-0863">Zinc-finger</keyword>
<dbReference type="GO" id="GO:0005634">
    <property type="term" value="C:nucleus"/>
    <property type="evidence" value="ECO:0007669"/>
    <property type="project" value="UniProtKB-SubCell"/>
</dbReference>
<sequence length="450" mass="51458">MPFGMFVGVSNHFESVIFAGVFLTNEKEENFRWAFKQFVAMMGGKPPVTILTDQARAIGNAVMAELPNATHRWCKWHVLKRAHELLGVVYRNHKTFADDFHKLVNHMLTIQEFEDAWNFVTYTKLIDDRESCDAEAERKNKQKILKVHFGYPMEKHASVIYTPKVYNLFKKELIKSTSYLVLPSHEEHTFVVKHVQAESRELWSKVIYKIKVDESIGYYTCECGLDEHFGVLCSHVLAIFVNRGVCKIPDCHIMKRWTKQARSSTFSNKLEKYIGDTNEESRSFRHQLLYFAAINIVNEAEIDPDAFAIAKSNFTRCKKELQEHRLSKTTTCQVGYGSMPEDEVSTHSGVQLEGNEVSESCVQIVDTTKNITIPVSSILAPAIMKRNGRPSNKRYMSSMEANIKKKKRGKKPDPKSKQAGGVMGVVQSRFCSKCRSPTHTIKDCPQLYLP</sequence>
<dbReference type="PROSITE" id="PS50966">
    <property type="entry name" value="ZF_SWIM"/>
    <property type="match status" value="1"/>
</dbReference>
<dbReference type="OMA" id="ARCHAMY"/>
<dbReference type="PANTHER" id="PTHR31669:SF307">
    <property type="entry name" value="PROTEIN FAR1-RELATED SEQUENCE"/>
    <property type="match status" value="1"/>
</dbReference>
<organism evidence="5 6">
    <name type="scientific">Triticum turgidum subsp. durum</name>
    <name type="common">Durum wheat</name>
    <name type="synonym">Triticum durum</name>
    <dbReference type="NCBI Taxonomy" id="4567"/>
    <lineage>
        <taxon>Eukaryota</taxon>
        <taxon>Viridiplantae</taxon>
        <taxon>Streptophyta</taxon>
        <taxon>Embryophyta</taxon>
        <taxon>Tracheophyta</taxon>
        <taxon>Spermatophyta</taxon>
        <taxon>Magnoliopsida</taxon>
        <taxon>Liliopsida</taxon>
        <taxon>Poales</taxon>
        <taxon>Poaceae</taxon>
        <taxon>BOP clade</taxon>
        <taxon>Pooideae</taxon>
        <taxon>Triticodae</taxon>
        <taxon>Triticeae</taxon>
        <taxon>Triticinae</taxon>
        <taxon>Triticum</taxon>
    </lineage>
</organism>
<evidence type="ECO:0000313" key="5">
    <source>
        <dbReference type="EMBL" id="VAH58366.1"/>
    </source>
</evidence>
<comment type="subcellular location">
    <subcellularLocation>
        <location evidence="2">Nucleus</location>
    </subcellularLocation>
</comment>
<dbReference type="Proteomes" id="UP000324705">
    <property type="component" value="Chromosome 3A"/>
</dbReference>
<dbReference type="InterPro" id="IPR007527">
    <property type="entry name" value="Znf_SWIM"/>
</dbReference>
<dbReference type="Pfam" id="PF10551">
    <property type="entry name" value="MULE"/>
    <property type="match status" value="1"/>
</dbReference>
<dbReference type="Gramene" id="TRITD3Av1G043960.1">
    <property type="protein sequence ID" value="TRITD3Av1G043960.1"/>
    <property type="gene ID" value="TRITD3Av1G043960"/>
</dbReference>
<evidence type="ECO:0000313" key="6">
    <source>
        <dbReference type="Proteomes" id="UP000324705"/>
    </source>
</evidence>
<protein>
    <recommendedName>
        <fullName evidence="2">Protein FAR1-RELATED SEQUENCE</fullName>
    </recommendedName>
</protein>
<keyword evidence="2" id="KW-0539">Nucleus</keyword>
<feature type="domain" description="SWIM-type" evidence="4">
    <location>
        <begin position="208"/>
        <end position="244"/>
    </location>
</feature>